<dbReference type="EMBL" id="JANEYF010000650">
    <property type="protein sequence ID" value="KAJ8968799.1"/>
    <property type="molecule type" value="Genomic_DNA"/>
</dbReference>
<evidence type="ECO:0000313" key="9">
    <source>
        <dbReference type="EMBL" id="KAJ8968799.1"/>
    </source>
</evidence>
<name>A0AAV8ZQJ3_9CUCU</name>
<comment type="subcellular location">
    <subcellularLocation>
        <location evidence="2">Nucleus</location>
    </subcellularLocation>
</comment>
<evidence type="ECO:0000256" key="2">
    <source>
        <dbReference type="ARBA" id="ARBA00004123"/>
    </source>
</evidence>
<evidence type="ECO:0000256" key="3">
    <source>
        <dbReference type="ARBA" id="ARBA00006958"/>
    </source>
</evidence>
<evidence type="ECO:0000256" key="1">
    <source>
        <dbReference type="ARBA" id="ARBA00001968"/>
    </source>
</evidence>
<dbReference type="InterPro" id="IPR045249">
    <property type="entry name" value="HARBI1-like"/>
</dbReference>
<dbReference type="GO" id="GO:0004518">
    <property type="term" value="F:nuclease activity"/>
    <property type="evidence" value="ECO:0007669"/>
    <property type="project" value="UniProtKB-KW"/>
</dbReference>
<evidence type="ECO:0000256" key="4">
    <source>
        <dbReference type="ARBA" id="ARBA00022722"/>
    </source>
</evidence>
<dbReference type="GO" id="GO:0005634">
    <property type="term" value="C:nucleus"/>
    <property type="evidence" value="ECO:0007669"/>
    <property type="project" value="UniProtKB-SubCell"/>
</dbReference>
<evidence type="ECO:0000256" key="7">
    <source>
        <dbReference type="ARBA" id="ARBA00023242"/>
    </source>
</evidence>
<dbReference type="Pfam" id="PF13359">
    <property type="entry name" value="DDE_Tnp_4"/>
    <property type="match status" value="1"/>
</dbReference>
<keyword evidence="6" id="KW-0378">Hydrolase</keyword>
<accession>A0AAV8ZQJ3</accession>
<sequence>MGKKGINNIIGVIDGSHIEINKPKEDQDASINRKGYHSLLLQGIVDHEKRFTDVFCGEPGSMHDARLLRKSGIFKKMNDEPNFMGNCFLLGDSAYPNLSWLVTPFKDNPRITQNQKIFINRISATRVIVENAFGLLKGRFRRLKKLENFDLNLCSKVIMACCILHNICIDEEDLLDTDRNNFNEPDVTAINEISVGTNRRQLVFN</sequence>
<comment type="cofactor">
    <cofactor evidence="1">
        <name>a divalent metal cation</name>
        <dbReference type="ChEBI" id="CHEBI:60240"/>
    </cofactor>
</comment>
<dbReference type="GO" id="GO:0016787">
    <property type="term" value="F:hydrolase activity"/>
    <property type="evidence" value="ECO:0007669"/>
    <property type="project" value="UniProtKB-KW"/>
</dbReference>
<keyword evidence="5" id="KW-0479">Metal-binding</keyword>
<gene>
    <name evidence="9" type="ORF">NQ314_002108</name>
</gene>
<protein>
    <recommendedName>
        <fullName evidence="8">DDE Tnp4 domain-containing protein</fullName>
    </recommendedName>
</protein>
<evidence type="ECO:0000256" key="5">
    <source>
        <dbReference type="ARBA" id="ARBA00022723"/>
    </source>
</evidence>
<keyword evidence="10" id="KW-1185">Reference proteome</keyword>
<keyword evidence="7" id="KW-0539">Nucleus</keyword>
<dbReference type="AlphaFoldDB" id="A0AAV8ZQJ3"/>
<dbReference type="InterPro" id="IPR027806">
    <property type="entry name" value="HARBI1_dom"/>
</dbReference>
<evidence type="ECO:0000259" key="8">
    <source>
        <dbReference type="Pfam" id="PF13359"/>
    </source>
</evidence>
<evidence type="ECO:0000313" key="10">
    <source>
        <dbReference type="Proteomes" id="UP001162156"/>
    </source>
</evidence>
<proteinExistence type="inferred from homology"/>
<dbReference type="PANTHER" id="PTHR22930:SF85">
    <property type="entry name" value="GH03217P-RELATED"/>
    <property type="match status" value="1"/>
</dbReference>
<evidence type="ECO:0000256" key="6">
    <source>
        <dbReference type="ARBA" id="ARBA00022801"/>
    </source>
</evidence>
<dbReference type="PANTHER" id="PTHR22930">
    <property type="match status" value="1"/>
</dbReference>
<reference evidence="9" key="1">
    <citation type="journal article" date="2023" name="Insect Mol. Biol.">
        <title>Genome sequencing provides insights into the evolution of gene families encoding plant cell wall-degrading enzymes in longhorned beetles.</title>
        <authorList>
            <person name="Shin N.R."/>
            <person name="Okamura Y."/>
            <person name="Kirsch R."/>
            <person name="Pauchet Y."/>
        </authorList>
    </citation>
    <scope>NUCLEOTIDE SEQUENCE</scope>
    <source>
        <strain evidence="9">RBIC_L_NR</strain>
    </source>
</reference>
<dbReference type="GO" id="GO:0046872">
    <property type="term" value="F:metal ion binding"/>
    <property type="evidence" value="ECO:0007669"/>
    <property type="project" value="UniProtKB-KW"/>
</dbReference>
<dbReference type="Proteomes" id="UP001162156">
    <property type="component" value="Unassembled WGS sequence"/>
</dbReference>
<organism evidence="9 10">
    <name type="scientific">Rhamnusium bicolor</name>
    <dbReference type="NCBI Taxonomy" id="1586634"/>
    <lineage>
        <taxon>Eukaryota</taxon>
        <taxon>Metazoa</taxon>
        <taxon>Ecdysozoa</taxon>
        <taxon>Arthropoda</taxon>
        <taxon>Hexapoda</taxon>
        <taxon>Insecta</taxon>
        <taxon>Pterygota</taxon>
        <taxon>Neoptera</taxon>
        <taxon>Endopterygota</taxon>
        <taxon>Coleoptera</taxon>
        <taxon>Polyphaga</taxon>
        <taxon>Cucujiformia</taxon>
        <taxon>Chrysomeloidea</taxon>
        <taxon>Cerambycidae</taxon>
        <taxon>Lepturinae</taxon>
        <taxon>Rhagiini</taxon>
        <taxon>Rhamnusium</taxon>
    </lineage>
</organism>
<comment type="caution">
    <text evidence="9">The sequence shown here is derived from an EMBL/GenBank/DDBJ whole genome shotgun (WGS) entry which is preliminary data.</text>
</comment>
<keyword evidence="4" id="KW-0540">Nuclease</keyword>
<comment type="similarity">
    <text evidence="3">Belongs to the HARBI1 family.</text>
</comment>
<feature type="domain" description="DDE Tnp4" evidence="8">
    <location>
        <begin position="13"/>
        <end position="166"/>
    </location>
</feature>